<proteinExistence type="predicted"/>
<comment type="caution">
    <text evidence="1">The sequence shown here is derived from an EMBL/GenBank/DDBJ whole genome shotgun (WGS) entry which is preliminary data.</text>
</comment>
<evidence type="ECO:0000313" key="2">
    <source>
        <dbReference type="Proteomes" id="UP000490800"/>
    </source>
</evidence>
<gene>
    <name evidence="1" type="ORF">EDM21_21895</name>
</gene>
<organism evidence="1 2">
    <name type="scientific">Paenibacillus lutrae</name>
    <dbReference type="NCBI Taxonomy" id="2078573"/>
    <lineage>
        <taxon>Bacteria</taxon>
        <taxon>Bacillati</taxon>
        <taxon>Bacillota</taxon>
        <taxon>Bacilli</taxon>
        <taxon>Bacillales</taxon>
        <taxon>Paenibacillaceae</taxon>
        <taxon>Paenibacillus</taxon>
    </lineage>
</organism>
<dbReference type="OrthoDB" id="2669015at2"/>
<reference evidence="1 2" key="1">
    <citation type="journal article" date="2019" name="Microorganisms">
        <title>Paenibacillus lutrae sp. nov., A Chitinolytic Species Isolated from A River Otter in Castril Natural Park, Granada, Spain.</title>
        <authorList>
            <person name="Rodriguez M."/>
            <person name="Reina J.C."/>
            <person name="Bejar V."/>
            <person name="Llamas I."/>
        </authorList>
    </citation>
    <scope>NUCLEOTIDE SEQUENCE [LARGE SCALE GENOMIC DNA]</scope>
    <source>
        <strain evidence="1 2">N10</strain>
    </source>
</reference>
<sequence>MPKTKKTHKSTIQIRDDLYKKLSEEADLKDKFIGQYAEEILSNHFAAENVDIVMVRADAAISERLKKFEDRLAAMWGKQGMDVAMILMTTMTLLSREVNRTKSPDQSDVDIEVLLKMMRPMAAKHFTGKRDIPE</sequence>
<dbReference type="AlphaFoldDB" id="A0A7X3K1H4"/>
<dbReference type="EMBL" id="RHLK01000018">
    <property type="protein sequence ID" value="MVP02137.1"/>
    <property type="molecule type" value="Genomic_DNA"/>
</dbReference>
<evidence type="ECO:0000313" key="1">
    <source>
        <dbReference type="EMBL" id="MVP02137.1"/>
    </source>
</evidence>
<name>A0A7X3K1H4_9BACL</name>
<dbReference type="Proteomes" id="UP000490800">
    <property type="component" value="Unassembled WGS sequence"/>
</dbReference>
<dbReference type="RefSeq" id="WP_157338565.1">
    <property type="nucleotide sequence ID" value="NZ_RHLK01000018.1"/>
</dbReference>
<protein>
    <submittedName>
        <fullName evidence="1">Uncharacterized protein</fullName>
    </submittedName>
</protein>
<keyword evidence="2" id="KW-1185">Reference proteome</keyword>
<accession>A0A7X3K1H4</accession>